<organism evidence="2 3">
    <name type="scientific">Exophiala mesophila</name>
    <name type="common">Black yeast-like fungus</name>
    <dbReference type="NCBI Taxonomy" id="212818"/>
    <lineage>
        <taxon>Eukaryota</taxon>
        <taxon>Fungi</taxon>
        <taxon>Dikarya</taxon>
        <taxon>Ascomycota</taxon>
        <taxon>Pezizomycotina</taxon>
        <taxon>Eurotiomycetes</taxon>
        <taxon>Chaetothyriomycetidae</taxon>
        <taxon>Chaetothyriales</taxon>
        <taxon>Herpotrichiellaceae</taxon>
        <taxon>Exophiala</taxon>
    </lineage>
</organism>
<feature type="compositionally biased region" description="Basic and acidic residues" evidence="1">
    <location>
        <begin position="512"/>
        <end position="522"/>
    </location>
</feature>
<evidence type="ECO:0000313" key="2">
    <source>
        <dbReference type="EMBL" id="RVX74190.1"/>
    </source>
</evidence>
<feature type="region of interest" description="Disordered" evidence="1">
    <location>
        <begin position="501"/>
        <end position="556"/>
    </location>
</feature>
<dbReference type="OrthoDB" id="435402at2759"/>
<dbReference type="AlphaFoldDB" id="A0A438NEQ1"/>
<comment type="caution">
    <text evidence="2">The sequence shown here is derived from an EMBL/GenBank/DDBJ whole genome shotgun (WGS) entry which is preliminary data.</text>
</comment>
<feature type="compositionally biased region" description="Basic and acidic residues" evidence="1">
    <location>
        <begin position="538"/>
        <end position="548"/>
    </location>
</feature>
<feature type="compositionally biased region" description="Basic residues" evidence="1">
    <location>
        <begin position="74"/>
        <end position="85"/>
    </location>
</feature>
<accession>A0A438NEQ1</accession>
<evidence type="ECO:0000313" key="3">
    <source>
        <dbReference type="Proteomes" id="UP000288859"/>
    </source>
</evidence>
<dbReference type="Proteomes" id="UP000288859">
    <property type="component" value="Unassembled WGS sequence"/>
</dbReference>
<dbReference type="EMBL" id="NAJM01000005">
    <property type="protein sequence ID" value="RVX74190.1"/>
    <property type="molecule type" value="Genomic_DNA"/>
</dbReference>
<feature type="region of interest" description="Disordered" evidence="1">
    <location>
        <begin position="1"/>
        <end position="96"/>
    </location>
</feature>
<gene>
    <name evidence="2" type="ORF">B0A52_02022</name>
</gene>
<dbReference type="Pfam" id="PF09692">
    <property type="entry name" value="Arb1"/>
    <property type="match status" value="1"/>
</dbReference>
<feature type="compositionally biased region" description="Polar residues" evidence="1">
    <location>
        <begin position="12"/>
        <end position="21"/>
    </location>
</feature>
<dbReference type="GO" id="GO:0033167">
    <property type="term" value="C:ARC complex"/>
    <property type="evidence" value="ECO:0007669"/>
    <property type="project" value="InterPro"/>
</dbReference>
<dbReference type="GO" id="GO:0031047">
    <property type="term" value="P:regulatory ncRNA-mediated gene silencing"/>
    <property type="evidence" value="ECO:0007669"/>
    <property type="project" value="InterPro"/>
</dbReference>
<name>A0A438NEQ1_EXOME</name>
<reference evidence="2 3" key="1">
    <citation type="submission" date="2017-03" db="EMBL/GenBank/DDBJ databases">
        <title>Genomes of endolithic fungi from Antarctica.</title>
        <authorList>
            <person name="Coleine C."/>
            <person name="Masonjones S."/>
            <person name="Stajich J.E."/>
        </authorList>
    </citation>
    <scope>NUCLEOTIDE SEQUENCE [LARGE SCALE GENOMIC DNA]</scope>
    <source>
        <strain evidence="2 3">CCFEE 6314</strain>
    </source>
</reference>
<sequence length="556" mass="62162">MTTPGKGENDISAPNESQTSGPHPIPDSKGLPLRVKENTDMPPNEQVNPGDDYDPGPENDYGIISSQRTELEKKKKRKKPKKPASKRGLGAPTGFEDFFADPPLTPEQYAQNKELFNPVLPFFDRIMTAIERFQRTRKMTPERNEIFRKYLAYGGVNTGPTDFQKKQDTDGMDKSTMVQISINAALAEEKRNLNSETSVWVVDFLGCMKGFLSRHSPDVIRHGFESRTDVELVTSTLERFMDYLLQHDVCVEYQADVLATRNFCRLAVSELWDVAQAIRRLPGDFNTACSTLFGGSHANDDGEAWWGPDEAAAKEAGYVGLKPDEARQILHFGVSGAADEQVFAHYLGAVNGSKSLEIVSVTEHTGFEITRIEYPSAECKAIYTTHSTHFRPVGRVYAKPWADPEAPPEDLTAAEREELENHPIDPDVADNEQEYLFFVESILQGYLRIGTKIQATVYRLNCGIMFFDSCLAIFPSFDVYLPNELMAGWKPPRPLEGAFDYEGPVEDDLTAEDDHGHGHGVDGDEDYVNVVDGDDDEHSTRNESKCAEPDQQNGME</sequence>
<protein>
    <recommendedName>
        <fullName evidence="4">Argonaute complex, subunit Arb1</fullName>
    </recommendedName>
</protein>
<dbReference type="VEuPathDB" id="FungiDB:PV10_04781"/>
<evidence type="ECO:0000256" key="1">
    <source>
        <dbReference type="SAM" id="MobiDB-lite"/>
    </source>
</evidence>
<proteinExistence type="predicted"/>
<feature type="compositionally biased region" description="Acidic residues" evidence="1">
    <location>
        <begin position="523"/>
        <end position="537"/>
    </location>
</feature>
<evidence type="ECO:0008006" key="4">
    <source>
        <dbReference type="Google" id="ProtNLM"/>
    </source>
</evidence>
<dbReference type="InterPro" id="IPR018606">
    <property type="entry name" value="Arb1"/>
</dbReference>